<protein>
    <submittedName>
        <fullName evidence="1">Uncharacterized protein</fullName>
    </submittedName>
</protein>
<name>A0A448WAI5_9PLAT</name>
<reference evidence="1" key="1">
    <citation type="submission" date="2018-11" db="EMBL/GenBank/DDBJ databases">
        <authorList>
            <consortium name="Pathogen Informatics"/>
        </authorList>
    </citation>
    <scope>NUCLEOTIDE SEQUENCE</scope>
</reference>
<dbReference type="EMBL" id="CAAALY010000889">
    <property type="protein sequence ID" value="VEL07039.1"/>
    <property type="molecule type" value="Genomic_DNA"/>
</dbReference>
<evidence type="ECO:0000313" key="1">
    <source>
        <dbReference type="EMBL" id="VEL07039.1"/>
    </source>
</evidence>
<dbReference type="AlphaFoldDB" id="A0A448WAI5"/>
<dbReference type="Proteomes" id="UP000784294">
    <property type="component" value="Unassembled WGS sequence"/>
</dbReference>
<organism evidence="1 2">
    <name type="scientific">Protopolystoma xenopodis</name>
    <dbReference type="NCBI Taxonomy" id="117903"/>
    <lineage>
        <taxon>Eukaryota</taxon>
        <taxon>Metazoa</taxon>
        <taxon>Spiralia</taxon>
        <taxon>Lophotrochozoa</taxon>
        <taxon>Platyhelminthes</taxon>
        <taxon>Monogenea</taxon>
        <taxon>Polyopisthocotylea</taxon>
        <taxon>Polystomatidea</taxon>
        <taxon>Polystomatidae</taxon>
        <taxon>Protopolystoma</taxon>
    </lineage>
</organism>
<keyword evidence="2" id="KW-1185">Reference proteome</keyword>
<accession>A0A448WAI5</accession>
<proteinExistence type="predicted"/>
<comment type="caution">
    <text evidence="1">The sequence shown here is derived from an EMBL/GenBank/DDBJ whole genome shotgun (WGS) entry which is preliminary data.</text>
</comment>
<evidence type="ECO:0000313" key="2">
    <source>
        <dbReference type="Proteomes" id="UP000784294"/>
    </source>
</evidence>
<gene>
    <name evidence="1" type="ORF">PXEA_LOCUS479</name>
</gene>
<sequence>MYLCLSFCLSFLEDYIQFLPQITKPQVIGLHENAAIGYSAQFARDLWISLLALMPETETVEGQPSAQKLQQVAAASQLEAQPQTTTVTATTTTTGMTAGTETDNSVHRPAAGTETGMPQQQMQITAGQGVEDGPVIRSLATPSVVDSLEQLSTEMSSKISVDNGRSKITYICIFELLQGFAD</sequence>